<evidence type="ECO:0000313" key="2">
    <source>
        <dbReference type="Proteomes" id="UP000615326"/>
    </source>
</evidence>
<dbReference type="Proteomes" id="UP000615326">
    <property type="component" value="Unassembled WGS sequence"/>
</dbReference>
<proteinExistence type="predicted"/>
<dbReference type="EMBL" id="WOSW01000111">
    <property type="protein sequence ID" value="NHO34467.1"/>
    <property type="molecule type" value="Genomic_DNA"/>
</dbReference>
<accession>A0ABX0KG26</accession>
<gene>
    <name evidence="1" type="ORF">GOB84_18615</name>
</gene>
<protein>
    <submittedName>
        <fullName evidence="1">Uncharacterized protein</fullName>
    </submittedName>
</protein>
<evidence type="ECO:0000313" key="1">
    <source>
        <dbReference type="EMBL" id="NHO34467.1"/>
    </source>
</evidence>
<name>A0ABX0KG26_9PROT</name>
<sequence>MTAPLVLQLDERLKHALEREATRRGLSPGQLVSDLLEESLRQARRQRIRADSARVGDHVASSPDALSLFEDIGGAHMAGTSE</sequence>
<dbReference type="InterPro" id="IPR010985">
    <property type="entry name" value="Ribbon_hlx_hlx"/>
</dbReference>
<reference evidence="1 2" key="1">
    <citation type="journal article" date="2020" name="Int. J. Syst. Evol. Microbiol.">
        <title>Novel acetic acid bacteria from cider fermentations: Acetobacter conturbans sp. nov. and Acetobacter fallax sp. nov.</title>
        <authorList>
            <person name="Sombolestani A.S."/>
            <person name="Cleenwerck I."/>
            <person name="Cnockaert M."/>
            <person name="Borremans W."/>
            <person name="Wieme A.D."/>
            <person name="De Vuyst L."/>
            <person name="Vandamme P."/>
        </authorList>
    </citation>
    <scope>NUCLEOTIDE SEQUENCE [LARGE SCALE GENOMIC DNA]</scope>
    <source>
        <strain evidence="1 2">LMG 1637</strain>
    </source>
</reference>
<dbReference type="SUPFAM" id="SSF47598">
    <property type="entry name" value="Ribbon-helix-helix"/>
    <property type="match status" value="1"/>
</dbReference>
<comment type="caution">
    <text evidence="1">The sequence shown here is derived from an EMBL/GenBank/DDBJ whole genome shotgun (WGS) entry which is preliminary data.</text>
</comment>
<organism evidence="1 2">
    <name type="scientific">Acetobacter fallax</name>
    <dbReference type="NCBI Taxonomy" id="1737473"/>
    <lineage>
        <taxon>Bacteria</taxon>
        <taxon>Pseudomonadati</taxon>
        <taxon>Pseudomonadota</taxon>
        <taxon>Alphaproteobacteria</taxon>
        <taxon>Acetobacterales</taxon>
        <taxon>Acetobacteraceae</taxon>
        <taxon>Acetobacter</taxon>
    </lineage>
</organism>
<keyword evidence="2" id="KW-1185">Reference proteome</keyword>
<dbReference type="RefSeq" id="WP_173578854.1">
    <property type="nucleotide sequence ID" value="NZ_WOSW01000111.1"/>
</dbReference>